<comment type="caution">
    <text evidence="1">The sequence shown here is derived from an EMBL/GenBank/DDBJ whole genome shotgun (WGS) entry which is preliminary data.</text>
</comment>
<reference evidence="1 2" key="1">
    <citation type="submission" date="2023-10" db="EMBL/GenBank/DDBJ databases">
        <title>Genome-Wide Identification Analysis in wild type Solanum Pinnatisectum Reveals Some Genes Defensing Phytophthora Infestans.</title>
        <authorList>
            <person name="Sun C."/>
        </authorList>
    </citation>
    <scope>NUCLEOTIDE SEQUENCE [LARGE SCALE GENOMIC DNA]</scope>
    <source>
        <strain evidence="1">LQN</strain>
        <tissue evidence="1">Leaf</tissue>
    </source>
</reference>
<keyword evidence="2" id="KW-1185">Reference proteome</keyword>
<sequence length="179" mass="20367">MRIQLLGKNKLGIVDDSWKKEDLVTELGHQWEWCNVVVQEWIMSSMTQDLRTGIVYATSARTVWEDLQDIVPPPCHCPNSKEFSMHLEKQKLMKFLMGLNENYDQSRSQFLMVDPTPNINKAYAMLVERESQISMTSSSISGKGTYLATLMEGKGMHTDFGVHVAGKAMPHRYNRGTAP</sequence>
<protein>
    <recommendedName>
        <fullName evidence="3">Retrotransposon Copia-like N-terminal domain-containing protein</fullName>
    </recommendedName>
</protein>
<dbReference type="EMBL" id="JAWPEI010000009">
    <property type="protein sequence ID" value="KAK4716249.1"/>
    <property type="molecule type" value="Genomic_DNA"/>
</dbReference>
<organism evidence="1 2">
    <name type="scientific">Solanum pinnatisectum</name>
    <name type="common">tansyleaf nightshade</name>
    <dbReference type="NCBI Taxonomy" id="50273"/>
    <lineage>
        <taxon>Eukaryota</taxon>
        <taxon>Viridiplantae</taxon>
        <taxon>Streptophyta</taxon>
        <taxon>Embryophyta</taxon>
        <taxon>Tracheophyta</taxon>
        <taxon>Spermatophyta</taxon>
        <taxon>Magnoliopsida</taxon>
        <taxon>eudicotyledons</taxon>
        <taxon>Gunneridae</taxon>
        <taxon>Pentapetalae</taxon>
        <taxon>asterids</taxon>
        <taxon>lamiids</taxon>
        <taxon>Solanales</taxon>
        <taxon>Solanaceae</taxon>
        <taxon>Solanoideae</taxon>
        <taxon>Solaneae</taxon>
        <taxon>Solanum</taxon>
    </lineage>
</organism>
<gene>
    <name evidence="1" type="ORF">R3W88_014587</name>
</gene>
<proteinExistence type="predicted"/>
<dbReference type="PANTHER" id="PTHR37610">
    <property type="entry name" value="CCHC-TYPE DOMAIN-CONTAINING PROTEIN"/>
    <property type="match status" value="1"/>
</dbReference>
<evidence type="ECO:0008006" key="3">
    <source>
        <dbReference type="Google" id="ProtNLM"/>
    </source>
</evidence>
<name>A0AAV9KSF6_9SOLN</name>
<evidence type="ECO:0000313" key="2">
    <source>
        <dbReference type="Proteomes" id="UP001311915"/>
    </source>
</evidence>
<dbReference type="AlphaFoldDB" id="A0AAV9KSF6"/>
<dbReference type="Proteomes" id="UP001311915">
    <property type="component" value="Unassembled WGS sequence"/>
</dbReference>
<dbReference type="PANTHER" id="PTHR37610:SF86">
    <property type="entry name" value="RETROTRANSPOSON COPIA-LIKE N-TERMINAL DOMAIN-CONTAINING PROTEIN"/>
    <property type="match status" value="1"/>
</dbReference>
<evidence type="ECO:0000313" key="1">
    <source>
        <dbReference type="EMBL" id="KAK4716249.1"/>
    </source>
</evidence>
<accession>A0AAV9KSF6</accession>